<evidence type="ECO:0000313" key="1">
    <source>
        <dbReference type="EMBL" id="SFG01240.1"/>
    </source>
</evidence>
<protein>
    <submittedName>
        <fullName evidence="1">Uncharacterized protein</fullName>
    </submittedName>
</protein>
<gene>
    <name evidence="1" type="ORF">SAMN05660649_00469</name>
</gene>
<keyword evidence="2" id="KW-1185">Reference proteome</keyword>
<evidence type="ECO:0000313" key="2">
    <source>
        <dbReference type="Proteomes" id="UP000199337"/>
    </source>
</evidence>
<accession>A0A1I2NDV0</accession>
<organism evidence="1 2">
    <name type="scientific">Desulfotruncus arcticus DSM 17038</name>
    <dbReference type="NCBI Taxonomy" id="1121424"/>
    <lineage>
        <taxon>Bacteria</taxon>
        <taxon>Bacillati</taxon>
        <taxon>Bacillota</taxon>
        <taxon>Clostridia</taxon>
        <taxon>Eubacteriales</taxon>
        <taxon>Desulfallaceae</taxon>
        <taxon>Desulfotruncus</taxon>
    </lineage>
</organism>
<proteinExistence type="predicted"/>
<dbReference type="AlphaFoldDB" id="A0A1I2NDV0"/>
<name>A0A1I2NDV0_9FIRM</name>
<dbReference type="EMBL" id="FOOX01000001">
    <property type="protein sequence ID" value="SFG01240.1"/>
    <property type="molecule type" value="Genomic_DNA"/>
</dbReference>
<reference evidence="2" key="1">
    <citation type="submission" date="2016-10" db="EMBL/GenBank/DDBJ databases">
        <authorList>
            <person name="Varghese N."/>
            <person name="Submissions S."/>
        </authorList>
    </citation>
    <scope>NUCLEOTIDE SEQUENCE [LARGE SCALE GENOMIC DNA]</scope>
    <source>
        <strain evidence="2">DSM 17038</strain>
    </source>
</reference>
<dbReference type="Proteomes" id="UP000199337">
    <property type="component" value="Unassembled WGS sequence"/>
</dbReference>
<dbReference type="RefSeq" id="WP_165613323.1">
    <property type="nucleotide sequence ID" value="NZ_FOOX01000001.1"/>
</dbReference>
<sequence length="51" mass="5998">MKDNIISDKLNPIIESDLAIARDYVFQGVSSGSRRGWNYILEYNRWLSDYN</sequence>